<dbReference type="Pfam" id="PF01739">
    <property type="entry name" value="CheR"/>
    <property type="match status" value="1"/>
</dbReference>
<dbReference type="SMART" id="SM00028">
    <property type="entry name" value="TPR"/>
    <property type="match status" value="2"/>
</dbReference>
<evidence type="ECO:0000259" key="5">
    <source>
        <dbReference type="PROSITE" id="PS50123"/>
    </source>
</evidence>
<dbReference type="EMBL" id="JUGD01000011">
    <property type="protein sequence ID" value="RAM64839.1"/>
    <property type="molecule type" value="Genomic_DNA"/>
</dbReference>
<evidence type="ECO:0000256" key="3">
    <source>
        <dbReference type="ARBA" id="ARBA00022691"/>
    </source>
</evidence>
<dbReference type="Gene3D" id="3.40.50.150">
    <property type="entry name" value="Vaccinia Virus protein VP39"/>
    <property type="match status" value="1"/>
</dbReference>
<accession>A0ABX9C3C7</accession>
<proteinExistence type="predicted"/>
<dbReference type="InterPro" id="IPR029063">
    <property type="entry name" value="SAM-dependent_MTases_sf"/>
</dbReference>
<dbReference type="InterPro" id="IPR022642">
    <property type="entry name" value="CheR_C"/>
</dbReference>
<dbReference type="InterPro" id="IPR011990">
    <property type="entry name" value="TPR-like_helical_dom_sf"/>
</dbReference>
<evidence type="ECO:0000256" key="1">
    <source>
        <dbReference type="ARBA" id="ARBA00022603"/>
    </source>
</evidence>
<feature type="domain" description="CheR-type methyltransferase" evidence="5">
    <location>
        <begin position="1"/>
        <end position="240"/>
    </location>
</feature>
<organism evidence="6 7">
    <name type="scientific">Herbaspirillum rubrisubalbicans</name>
    <dbReference type="NCBI Taxonomy" id="80842"/>
    <lineage>
        <taxon>Bacteria</taxon>
        <taxon>Pseudomonadati</taxon>
        <taxon>Pseudomonadota</taxon>
        <taxon>Betaproteobacteria</taxon>
        <taxon>Burkholderiales</taxon>
        <taxon>Oxalobacteraceae</taxon>
        <taxon>Herbaspirillum</taxon>
    </lineage>
</organism>
<dbReference type="GO" id="GO:0008168">
    <property type="term" value="F:methyltransferase activity"/>
    <property type="evidence" value="ECO:0007669"/>
    <property type="project" value="UniProtKB-KW"/>
</dbReference>
<dbReference type="SUPFAM" id="SSF53335">
    <property type="entry name" value="S-adenosyl-L-methionine-dependent methyltransferases"/>
    <property type="match status" value="1"/>
</dbReference>
<dbReference type="Pfam" id="PF13181">
    <property type="entry name" value="TPR_8"/>
    <property type="match status" value="1"/>
</dbReference>
<dbReference type="SMART" id="SM00138">
    <property type="entry name" value="MeTrc"/>
    <property type="match status" value="1"/>
</dbReference>
<dbReference type="PROSITE" id="PS50005">
    <property type="entry name" value="TPR"/>
    <property type="match status" value="1"/>
</dbReference>
<keyword evidence="4" id="KW-0802">TPR repeat</keyword>
<sequence>MKTLPHIAELLKAAMGLDMATVGSSLIERVVRERMAALEITDDSLYLAVLQTSETELQALIESAVVPETWFFRDREAIFATARLARQRLAEQPAVPVRILSLPCSTGEEPYSLAMALQEEGVAPTQFVIDAYDIRTRSLEIAAAGVYGRNSFRGQDLGFRDRHFTPHEQGWQLQQDIRQQVRFAPGNLLAPDFLRQAAPYDFIFCRNVLIYFEREVQQQVVALLESLMKPDALVFVGPAEGGILLSPRMESAGIALAFGFRQRSSPLRPSRLPAWITPPQVISAVPSTVCGAPRTGLTAVTTRPAMPQPTATAPTLLQQARALADQGQFTQAEALCEQVLVEQGPSAEAFYLQGLIHDASGQDELAQRSYRKALYLQPQHQAALLQLAALLQAQGDAAGAERMRQRAARVSPVPEGSHG</sequence>
<feature type="repeat" description="TPR" evidence="4">
    <location>
        <begin position="347"/>
        <end position="380"/>
    </location>
</feature>
<dbReference type="InterPro" id="IPR000780">
    <property type="entry name" value="CheR_MeTrfase"/>
</dbReference>
<gene>
    <name evidence="6" type="ORF">RB24_09350</name>
</gene>
<dbReference type="GO" id="GO:0032259">
    <property type="term" value="P:methylation"/>
    <property type="evidence" value="ECO:0007669"/>
    <property type="project" value="UniProtKB-KW"/>
</dbReference>
<dbReference type="PRINTS" id="PR00996">
    <property type="entry name" value="CHERMTFRASE"/>
</dbReference>
<name>A0ABX9C3C7_9BURK</name>
<evidence type="ECO:0000256" key="4">
    <source>
        <dbReference type="PROSITE-ProRule" id="PRU00339"/>
    </source>
</evidence>
<dbReference type="InterPro" id="IPR019734">
    <property type="entry name" value="TPR_rpt"/>
</dbReference>
<keyword evidence="7" id="KW-1185">Reference proteome</keyword>
<reference evidence="6 7" key="1">
    <citation type="submission" date="2014-12" db="EMBL/GenBank/DDBJ databases">
        <title>Complete genome sequence of Herbaspirillum rubrisubalbicans Os38.</title>
        <authorList>
            <person name="Chen M."/>
            <person name="An Q."/>
        </authorList>
    </citation>
    <scope>NUCLEOTIDE SEQUENCE [LARGE SCALE GENOMIC DNA]</scope>
    <source>
        <strain evidence="6 7">Os38</strain>
    </source>
</reference>
<dbReference type="PANTHER" id="PTHR24422">
    <property type="entry name" value="CHEMOTAXIS PROTEIN METHYLTRANSFERASE"/>
    <property type="match status" value="1"/>
</dbReference>
<dbReference type="PANTHER" id="PTHR24422:SF19">
    <property type="entry name" value="CHEMOTAXIS PROTEIN METHYLTRANSFERASE"/>
    <property type="match status" value="1"/>
</dbReference>
<keyword evidence="2" id="KW-0808">Transferase</keyword>
<dbReference type="Gene3D" id="1.25.40.10">
    <property type="entry name" value="Tetratricopeptide repeat domain"/>
    <property type="match status" value="1"/>
</dbReference>
<dbReference type="Proteomes" id="UP000248631">
    <property type="component" value="Unassembled WGS sequence"/>
</dbReference>
<evidence type="ECO:0000256" key="2">
    <source>
        <dbReference type="ARBA" id="ARBA00022679"/>
    </source>
</evidence>
<dbReference type="RefSeq" id="WP_112068314.1">
    <property type="nucleotide sequence ID" value="NZ_JUGD01000011.1"/>
</dbReference>
<keyword evidence="1 6" id="KW-0489">Methyltransferase</keyword>
<protein>
    <submittedName>
        <fullName evidence="6">Methyltransferase</fullName>
    </submittedName>
</protein>
<dbReference type="InterPro" id="IPR050903">
    <property type="entry name" value="Bact_Chemotaxis_MeTrfase"/>
</dbReference>
<comment type="caution">
    <text evidence="6">The sequence shown here is derived from an EMBL/GenBank/DDBJ whole genome shotgun (WGS) entry which is preliminary data.</text>
</comment>
<dbReference type="PROSITE" id="PS50123">
    <property type="entry name" value="CHER"/>
    <property type="match status" value="1"/>
</dbReference>
<evidence type="ECO:0000313" key="6">
    <source>
        <dbReference type="EMBL" id="RAM64839.1"/>
    </source>
</evidence>
<keyword evidence="3" id="KW-0949">S-adenosyl-L-methionine</keyword>
<dbReference type="SUPFAM" id="SSF48452">
    <property type="entry name" value="TPR-like"/>
    <property type="match status" value="1"/>
</dbReference>
<evidence type="ECO:0000313" key="7">
    <source>
        <dbReference type="Proteomes" id="UP000248631"/>
    </source>
</evidence>